<dbReference type="EC" id="2.3.1.191" evidence="7"/>
<keyword evidence="4 7" id="KW-0677">Repeat</keyword>
<dbReference type="GO" id="GO:0103118">
    <property type="term" value="F:UDP-3-O-[(3R)-3-hydroxyacyl]-glucosamine N-acyltransferase activity"/>
    <property type="evidence" value="ECO:0007669"/>
    <property type="project" value="UniProtKB-EC"/>
</dbReference>
<keyword evidence="2 7" id="KW-0441">Lipid A biosynthesis</keyword>
<reference evidence="9" key="2">
    <citation type="submission" date="2020-09" db="EMBL/GenBank/DDBJ databases">
        <authorList>
            <person name="Sun Q."/>
            <person name="Zhou Y."/>
        </authorList>
    </citation>
    <scope>NUCLEOTIDE SEQUENCE</scope>
    <source>
        <strain evidence="9">CGMCC 1.15425</strain>
    </source>
</reference>
<name>A0A916VIX9_9GAMM</name>
<evidence type="ECO:0000313" key="10">
    <source>
        <dbReference type="Proteomes" id="UP000627715"/>
    </source>
</evidence>
<dbReference type="PROSITE" id="PS00101">
    <property type="entry name" value="HEXAPEP_TRANSFERASES"/>
    <property type="match status" value="1"/>
</dbReference>
<dbReference type="GO" id="GO:0009245">
    <property type="term" value="P:lipid A biosynthetic process"/>
    <property type="evidence" value="ECO:0007669"/>
    <property type="project" value="UniProtKB-UniRule"/>
</dbReference>
<dbReference type="InterPro" id="IPR011004">
    <property type="entry name" value="Trimer_LpxA-like_sf"/>
</dbReference>
<dbReference type="SUPFAM" id="SSF51161">
    <property type="entry name" value="Trimeric LpxA-like enzymes"/>
    <property type="match status" value="1"/>
</dbReference>
<comment type="pathway">
    <text evidence="7">Bacterial outer membrane biogenesis; LPS lipid A biosynthesis.</text>
</comment>
<dbReference type="InterPro" id="IPR001451">
    <property type="entry name" value="Hexapep"/>
</dbReference>
<evidence type="ECO:0000256" key="5">
    <source>
        <dbReference type="ARBA" id="ARBA00023098"/>
    </source>
</evidence>
<comment type="caution">
    <text evidence="9">The sequence shown here is derived from an EMBL/GenBank/DDBJ whole genome shotgun (WGS) entry which is preliminary data.</text>
</comment>
<sequence length="383" mass="40035">MTVTESAYYTLAELATRLRVSLNPAAEAASETRIYGLATLASAGEGQLSFVSNPRYVSQLSSSAGAAFIVPASLGQSENRPCLLSENPYVTYALASQLFAALQERMAGREGDTNSEAGHDSATNTGMGENKTLVHPSACIADDVTLAAGVRIGPNAVIEAGVSIAENSIIGAGVVIGRDCRIGRECRFQPNVTLYHEVHTGDRVLLHAGVVLGADGFGFAFDGTKSVKIAQLGRVILGDDVEVGAGSTIDRGALDDTTIGTGVKIDNQVQIGHNCVVGDHTVICGCTALAGSTRVGRYCVIGGAVGITGHLSICDKVSVSAMSMVTQSITEPGVYSSGTLLQESRQWKKNVLTLNKLSGLSRTVRNLEKRLPQERPPESGNEL</sequence>
<evidence type="ECO:0000256" key="4">
    <source>
        <dbReference type="ARBA" id="ARBA00022737"/>
    </source>
</evidence>
<protein>
    <recommendedName>
        <fullName evidence="7">UDP-3-O-acylglucosamine N-acyltransferase</fullName>
        <ecNumber evidence="7">2.3.1.191</ecNumber>
    </recommendedName>
</protein>
<evidence type="ECO:0000256" key="2">
    <source>
        <dbReference type="ARBA" id="ARBA00022556"/>
    </source>
</evidence>
<dbReference type="InterPro" id="IPR018357">
    <property type="entry name" value="Hexapep_transf_CS"/>
</dbReference>
<evidence type="ECO:0000313" key="9">
    <source>
        <dbReference type="EMBL" id="GFZ76907.1"/>
    </source>
</evidence>
<keyword evidence="10" id="KW-1185">Reference proteome</keyword>
<comment type="subunit">
    <text evidence="7">Homotrimer.</text>
</comment>
<evidence type="ECO:0000256" key="6">
    <source>
        <dbReference type="ARBA" id="ARBA00023315"/>
    </source>
</evidence>
<evidence type="ECO:0000256" key="7">
    <source>
        <dbReference type="HAMAP-Rule" id="MF_00523"/>
    </source>
</evidence>
<dbReference type="PANTHER" id="PTHR43378">
    <property type="entry name" value="UDP-3-O-ACYLGLUCOSAMINE N-ACYLTRANSFERASE"/>
    <property type="match status" value="1"/>
</dbReference>
<dbReference type="Gene3D" id="3.40.1390.10">
    <property type="entry name" value="MurE/MurF, N-terminal domain"/>
    <property type="match status" value="1"/>
</dbReference>
<reference evidence="9" key="1">
    <citation type="journal article" date="2014" name="Int. J. Syst. Evol. Microbiol.">
        <title>Complete genome sequence of Corynebacterium casei LMG S-19264T (=DSM 44701T), isolated from a smear-ripened cheese.</title>
        <authorList>
            <consortium name="US DOE Joint Genome Institute (JGI-PGF)"/>
            <person name="Walter F."/>
            <person name="Albersmeier A."/>
            <person name="Kalinowski J."/>
            <person name="Ruckert C."/>
        </authorList>
    </citation>
    <scope>NUCLEOTIDE SEQUENCE</scope>
    <source>
        <strain evidence="9">CGMCC 1.15425</strain>
    </source>
</reference>
<evidence type="ECO:0000256" key="1">
    <source>
        <dbReference type="ARBA" id="ARBA00022516"/>
    </source>
</evidence>
<dbReference type="InterPro" id="IPR007691">
    <property type="entry name" value="LpxD"/>
</dbReference>
<keyword evidence="3 7" id="KW-0808">Transferase</keyword>
<dbReference type="NCBIfam" id="NF002060">
    <property type="entry name" value="PRK00892.1"/>
    <property type="match status" value="1"/>
</dbReference>
<dbReference type="AlphaFoldDB" id="A0A916VIX9"/>
<comment type="similarity">
    <text evidence="7">Belongs to the transferase hexapeptide repeat family. LpxD subfamily.</text>
</comment>
<dbReference type="Proteomes" id="UP000627715">
    <property type="component" value="Unassembled WGS sequence"/>
</dbReference>
<organism evidence="9 10">
    <name type="scientific">Pseudohongiella nitratireducens</name>
    <dbReference type="NCBI Taxonomy" id="1768907"/>
    <lineage>
        <taxon>Bacteria</taxon>
        <taxon>Pseudomonadati</taxon>
        <taxon>Pseudomonadota</taxon>
        <taxon>Gammaproteobacteria</taxon>
        <taxon>Pseudomonadales</taxon>
        <taxon>Pseudohongiellaceae</taxon>
        <taxon>Pseudohongiella</taxon>
    </lineage>
</organism>
<evidence type="ECO:0000259" key="8">
    <source>
        <dbReference type="Pfam" id="PF04613"/>
    </source>
</evidence>
<dbReference type="CDD" id="cd03352">
    <property type="entry name" value="LbH_LpxD"/>
    <property type="match status" value="1"/>
</dbReference>
<evidence type="ECO:0000256" key="3">
    <source>
        <dbReference type="ARBA" id="ARBA00022679"/>
    </source>
</evidence>
<dbReference type="PANTHER" id="PTHR43378:SF2">
    <property type="entry name" value="UDP-3-O-ACYLGLUCOSAMINE N-ACYLTRANSFERASE 1, MITOCHONDRIAL-RELATED"/>
    <property type="match status" value="1"/>
</dbReference>
<dbReference type="GO" id="GO:0016020">
    <property type="term" value="C:membrane"/>
    <property type="evidence" value="ECO:0007669"/>
    <property type="project" value="GOC"/>
</dbReference>
<keyword evidence="5 7" id="KW-0443">Lipid metabolism</keyword>
<accession>A0A916VIX9</accession>
<proteinExistence type="inferred from homology"/>
<comment type="catalytic activity">
    <reaction evidence="7">
        <text>a UDP-3-O-[(3R)-3-hydroxyacyl]-alpha-D-glucosamine + a (3R)-hydroxyacyl-[ACP] = a UDP-2-N,3-O-bis[(3R)-3-hydroxyacyl]-alpha-D-glucosamine + holo-[ACP] + H(+)</text>
        <dbReference type="Rhea" id="RHEA:53836"/>
        <dbReference type="Rhea" id="RHEA-COMP:9685"/>
        <dbReference type="Rhea" id="RHEA-COMP:9945"/>
        <dbReference type="ChEBI" id="CHEBI:15378"/>
        <dbReference type="ChEBI" id="CHEBI:64479"/>
        <dbReference type="ChEBI" id="CHEBI:78827"/>
        <dbReference type="ChEBI" id="CHEBI:137740"/>
        <dbReference type="ChEBI" id="CHEBI:137748"/>
        <dbReference type="EC" id="2.3.1.191"/>
    </reaction>
</comment>
<gene>
    <name evidence="7 9" type="primary">lpxD</name>
    <name evidence="9" type="ORF">GCM10011403_19870</name>
</gene>
<dbReference type="Gene3D" id="2.160.10.10">
    <property type="entry name" value="Hexapeptide repeat proteins"/>
    <property type="match status" value="1"/>
</dbReference>
<feature type="domain" description="UDP-3-O-[3-hydroxymyristoyl] glucosamine N-acyltransferase non-repeat region" evidence="8">
    <location>
        <begin position="32"/>
        <end position="98"/>
    </location>
</feature>
<dbReference type="RefSeq" id="WP_317621799.1">
    <property type="nucleotide sequence ID" value="NZ_BMIY01000008.1"/>
</dbReference>
<dbReference type="EMBL" id="BMIY01000008">
    <property type="protein sequence ID" value="GFZ76907.1"/>
    <property type="molecule type" value="Genomic_DNA"/>
</dbReference>
<dbReference type="InterPro" id="IPR020573">
    <property type="entry name" value="UDP_GlcNAc_AcTrfase_non-rep"/>
</dbReference>
<dbReference type="GO" id="GO:0016410">
    <property type="term" value="F:N-acyltransferase activity"/>
    <property type="evidence" value="ECO:0007669"/>
    <property type="project" value="InterPro"/>
</dbReference>
<keyword evidence="6 7" id="KW-0012">Acyltransferase</keyword>
<dbReference type="Pfam" id="PF00132">
    <property type="entry name" value="Hexapep"/>
    <property type="match status" value="2"/>
</dbReference>
<dbReference type="HAMAP" id="MF_00523">
    <property type="entry name" value="LpxD"/>
    <property type="match status" value="1"/>
</dbReference>
<keyword evidence="1 7" id="KW-0444">Lipid biosynthesis</keyword>
<dbReference type="NCBIfam" id="TIGR01853">
    <property type="entry name" value="lipid_A_lpxD"/>
    <property type="match status" value="1"/>
</dbReference>
<dbReference type="Pfam" id="PF04613">
    <property type="entry name" value="LpxD"/>
    <property type="match status" value="1"/>
</dbReference>
<feature type="active site" description="Proton acceptor" evidence="7">
    <location>
        <position position="273"/>
    </location>
</feature>
<comment type="function">
    <text evidence="7">Catalyzes the N-acylation of UDP-3-O-acylglucosamine using 3-hydroxyacyl-ACP as the acyl donor. Is involved in the biosynthesis of lipid A, a phosphorylated glycolipid that anchors the lipopolysaccharide to the outer membrane of the cell.</text>
</comment>